<feature type="chain" id="PRO_5026337205" description="WG repeat-containing protein" evidence="1">
    <location>
        <begin position="19"/>
        <end position="654"/>
    </location>
</feature>
<evidence type="ECO:0000313" key="2">
    <source>
        <dbReference type="EMBL" id="MVO09302.1"/>
    </source>
</evidence>
<accession>A0A6I4ILM2</accession>
<organism evidence="2 3">
    <name type="scientific">Flavobacterium profundi</name>
    <dbReference type="NCBI Taxonomy" id="1774945"/>
    <lineage>
        <taxon>Bacteria</taxon>
        <taxon>Pseudomonadati</taxon>
        <taxon>Bacteroidota</taxon>
        <taxon>Flavobacteriia</taxon>
        <taxon>Flavobacteriales</taxon>
        <taxon>Flavobacteriaceae</taxon>
        <taxon>Flavobacterium</taxon>
    </lineage>
</organism>
<protein>
    <recommendedName>
        <fullName evidence="4">WG repeat-containing protein</fullName>
    </recommendedName>
</protein>
<evidence type="ECO:0000256" key="1">
    <source>
        <dbReference type="SAM" id="SignalP"/>
    </source>
</evidence>
<reference evidence="3" key="1">
    <citation type="submission" date="2019-05" db="EMBL/GenBank/DDBJ databases">
        <title>Flavobacterium profundi sp. nov., isolated from a deep-sea seamount.</title>
        <authorList>
            <person name="Zhang D.-C."/>
        </authorList>
    </citation>
    <scope>NUCLEOTIDE SEQUENCE [LARGE SCALE GENOMIC DNA]</scope>
    <source>
        <strain evidence="3">TP390</strain>
    </source>
</reference>
<feature type="signal peptide" evidence="1">
    <location>
        <begin position="1"/>
        <end position="18"/>
    </location>
</feature>
<dbReference type="SUPFAM" id="SSF69322">
    <property type="entry name" value="Tricorn protease domain 2"/>
    <property type="match status" value="1"/>
</dbReference>
<dbReference type="AlphaFoldDB" id="A0A6I4ILM2"/>
<dbReference type="EMBL" id="WQLW01000005">
    <property type="protein sequence ID" value="MVO09302.1"/>
    <property type="molecule type" value="Genomic_DNA"/>
</dbReference>
<dbReference type="Gene3D" id="2.60.120.560">
    <property type="entry name" value="Exo-inulinase, domain 1"/>
    <property type="match status" value="1"/>
</dbReference>
<evidence type="ECO:0000313" key="3">
    <source>
        <dbReference type="Proteomes" id="UP000431264"/>
    </source>
</evidence>
<proteinExistence type="predicted"/>
<evidence type="ECO:0008006" key="4">
    <source>
        <dbReference type="Google" id="ProtNLM"/>
    </source>
</evidence>
<dbReference type="Proteomes" id="UP000431264">
    <property type="component" value="Unassembled WGS sequence"/>
</dbReference>
<name>A0A6I4ILM2_9FLAO</name>
<keyword evidence="3" id="KW-1185">Reference proteome</keyword>
<gene>
    <name evidence="2" type="ORF">GOQ30_09045</name>
</gene>
<keyword evidence="1" id="KW-0732">Signal</keyword>
<comment type="caution">
    <text evidence="2">The sequence shown here is derived from an EMBL/GenBank/DDBJ whole genome shotgun (WGS) entry which is preliminary data.</text>
</comment>
<sequence length="654" mass="75720">MRLFLILCSLIISNKILAQDYFIKEEIVNNKIKFNIPFEPDWSKDFFVEAELRVPFSYDASNENAGLLFGYKANPKSFYAMYISNGSIKQKQYKDFIKIRGYNVTTFENNDVWQSTSLVNSHGFNRLQFYKIDHELFFSINDQVIQHISNIESKGNELRLTTGKTGIGAHHVIAYYLDSEQKNNLKERLLVQLNDFKNTGLHHKLAKTYKNVLEFQNRNKLHDFYRNLDTEIKDSSGKKKHCFTYNNTTKSLTLDSYNENDNSFAKNVEANVELNIPNKPVKILEDYFYIGKYKGNSILVINERDIVYKYDYEKDSFEKLFKSKYGRYQIDISENKEYLFVGIHAYVIETGEEISINTGFLGNGQTQRLSHYGNKIVLLNMFDTRIVDLKTNETQDVKEKGTFQGKYHLIINGRELTIVDKTTDKTIAEKVQLLVKDRKDGFVYYDLQYYPECNEVYVSSKDNSDAPFYFSHNDKVIDVNSFIVNIKTNEIIPLLPEKTFAEREQNNQESQALQQKAKLEVESFLSQFKTFGSYYELNYSNFDYVNVSSSELLNKNGIRGTTYVIGKFCTYNGADLLAIGVTKDQYQIELISVSYGFNGVFVRRKLLGITQNVNGYTTQIATVKVYRISSDGTKYSLVVNDGKETKIQLTSDCK</sequence>
<dbReference type="RefSeq" id="WP_140997677.1">
    <property type="nucleotide sequence ID" value="NZ_VDCZ01000005.1"/>
</dbReference>